<keyword evidence="2" id="KW-0238">DNA-binding</keyword>
<dbReference type="PRINTS" id="PR00038">
    <property type="entry name" value="HTHLUXR"/>
</dbReference>
<sequence>MILVDRDQDVHVLCEAYTACQSGWGQLVVVNGGVACGKTELVRTFAEQAVNDGAMLLSATGSQAEQSLPFGLLRQLFRGVEPFRLPNLSAKSPGATADSASIDSDYAGMLDELCGDLVLLARRRPVVIVVDDIQFADKPSLRALLYLQRRLQTSRVLLVFAEWTLPNPTYDLFRSELVRPLQTVHLQLAPLSRAGITELLDRALGPEMAELLAEECHALSGGNPLLVKALVDDQRAVRHRSATPLTDGTMAVSQQFARAVVACVRRWGPLPFAVACGLGVLVGRPGGELLGDLLGLDPGDVQGAIEVLETSGLVKDGQLRHARVRGAVLDNLPASERAALHLRAALLLHRRDARAADIGVHLVAAEQLGTEVNGPWAVTVLREAAHDHLAHGRAEAAIPLLELAVRASADETERAEILSQLMQVEWAHRPSTAARHLKALEAAWLAGTLSQEDGFRLAKWLLWYGHMDRLREVLATGAAVACGATATAGNFDLAVAWFRSVCPQAGQGIARVPAQRPREVARSPLSTAVGLLDRLRSGGPREEIAAAATRVLGNAPLGEETLDVQMAALFTLFHVDADQQAEELCRAKLAEATGRNAATWRGLIGAVYALALLRRGDMSGAAREAQAAHGLFVPQGWGIGIGLPLAVRVGVATRTGKYEDASRLLRLPVPEAMFQSLFGLFYLYERGLFNLVLDQLHAAMADFARCGELLRGWNLDLQALIPWRLGAARTQLAVGNRQAARALVEEQLTNAPVGGGRTRGMHLRVLAAASPPERRLGLLTEAVELLTASGDQFELSGALRQLSQALEAQGDFGAARATGERAAQLARQSGAEWSAPDPLSIGTLDAVASVGRQLSAPVWQVSELSEAERRVAGLAAVGLTNREIGAKLYITVSTVEQHLTRVYRKLRVNRRTDLPADLDQYAPVGLQAAGSSAAERVQDRGRGR</sequence>
<dbReference type="Gene3D" id="1.10.10.10">
    <property type="entry name" value="Winged helix-like DNA-binding domain superfamily/Winged helix DNA-binding domain"/>
    <property type="match status" value="1"/>
</dbReference>
<feature type="domain" description="HTH luxR-type" evidence="4">
    <location>
        <begin position="857"/>
        <end position="922"/>
    </location>
</feature>
<protein>
    <submittedName>
        <fullName evidence="5">AAA family ATPase</fullName>
    </submittedName>
</protein>
<dbReference type="PANTHER" id="PTHR44688:SF16">
    <property type="entry name" value="DNA-BINDING TRANSCRIPTIONAL ACTIVATOR DEVR_DOSR"/>
    <property type="match status" value="1"/>
</dbReference>
<dbReference type="InterPro" id="IPR036388">
    <property type="entry name" value="WH-like_DNA-bd_sf"/>
</dbReference>
<dbReference type="Pfam" id="PF13191">
    <property type="entry name" value="AAA_16"/>
    <property type="match status" value="1"/>
</dbReference>
<dbReference type="Pfam" id="PF00196">
    <property type="entry name" value="GerE"/>
    <property type="match status" value="1"/>
</dbReference>
<accession>A0ABU2LBB0</accession>
<dbReference type="InterPro" id="IPR041664">
    <property type="entry name" value="AAA_16"/>
</dbReference>
<reference evidence="6" key="1">
    <citation type="submission" date="2023-07" db="EMBL/GenBank/DDBJ databases">
        <title>30 novel species of actinomycetes from the DSMZ collection.</title>
        <authorList>
            <person name="Nouioui I."/>
        </authorList>
    </citation>
    <scope>NUCLEOTIDE SEQUENCE [LARGE SCALE GENOMIC DNA]</scope>
    <source>
        <strain evidence="6">DSM 44917</strain>
    </source>
</reference>
<dbReference type="SUPFAM" id="SSF46894">
    <property type="entry name" value="C-terminal effector domain of the bipartite response regulators"/>
    <property type="match status" value="1"/>
</dbReference>
<proteinExistence type="predicted"/>
<keyword evidence="6" id="KW-1185">Reference proteome</keyword>
<dbReference type="RefSeq" id="WP_311631801.1">
    <property type="nucleotide sequence ID" value="NZ_JAVREN010000027.1"/>
</dbReference>
<comment type="caution">
    <text evidence="5">The sequence shown here is derived from an EMBL/GenBank/DDBJ whole genome shotgun (WGS) entry which is preliminary data.</text>
</comment>
<dbReference type="PANTHER" id="PTHR44688">
    <property type="entry name" value="DNA-BINDING TRANSCRIPTIONAL ACTIVATOR DEVR_DOSR"/>
    <property type="match status" value="1"/>
</dbReference>
<gene>
    <name evidence="5" type="ORF">RM780_18115</name>
</gene>
<keyword evidence="1" id="KW-0805">Transcription regulation</keyword>
<name>A0ABU2LBB0_9ACTN</name>
<evidence type="ECO:0000256" key="1">
    <source>
        <dbReference type="ARBA" id="ARBA00023015"/>
    </source>
</evidence>
<dbReference type="SUPFAM" id="SSF52540">
    <property type="entry name" value="P-loop containing nucleoside triphosphate hydrolases"/>
    <property type="match status" value="1"/>
</dbReference>
<organism evidence="5 6">
    <name type="scientific">Streptomyces boetiae</name>
    <dbReference type="NCBI Taxonomy" id="3075541"/>
    <lineage>
        <taxon>Bacteria</taxon>
        <taxon>Bacillati</taxon>
        <taxon>Actinomycetota</taxon>
        <taxon>Actinomycetes</taxon>
        <taxon>Kitasatosporales</taxon>
        <taxon>Streptomycetaceae</taxon>
        <taxon>Streptomyces</taxon>
    </lineage>
</organism>
<evidence type="ECO:0000313" key="5">
    <source>
        <dbReference type="EMBL" id="MDT0308860.1"/>
    </source>
</evidence>
<dbReference type="Proteomes" id="UP001183388">
    <property type="component" value="Unassembled WGS sequence"/>
</dbReference>
<dbReference type="PROSITE" id="PS50043">
    <property type="entry name" value="HTH_LUXR_2"/>
    <property type="match status" value="1"/>
</dbReference>
<dbReference type="PROSITE" id="PS00622">
    <property type="entry name" value="HTH_LUXR_1"/>
    <property type="match status" value="1"/>
</dbReference>
<dbReference type="SMART" id="SM00421">
    <property type="entry name" value="HTH_LUXR"/>
    <property type="match status" value="1"/>
</dbReference>
<dbReference type="InterPro" id="IPR016032">
    <property type="entry name" value="Sig_transdc_resp-reg_C-effctor"/>
</dbReference>
<evidence type="ECO:0000256" key="3">
    <source>
        <dbReference type="ARBA" id="ARBA00023163"/>
    </source>
</evidence>
<dbReference type="CDD" id="cd06170">
    <property type="entry name" value="LuxR_C_like"/>
    <property type="match status" value="1"/>
</dbReference>
<dbReference type="InterPro" id="IPR000792">
    <property type="entry name" value="Tscrpt_reg_LuxR_C"/>
</dbReference>
<dbReference type="EMBL" id="JAVREN010000027">
    <property type="protein sequence ID" value="MDT0308860.1"/>
    <property type="molecule type" value="Genomic_DNA"/>
</dbReference>
<dbReference type="InterPro" id="IPR027417">
    <property type="entry name" value="P-loop_NTPase"/>
</dbReference>
<evidence type="ECO:0000313" key="6">
    <source>
        <dbReference type="Proteomes" id="UP001183388"/>
    </source>
</evidence>
<evidence type="ECO:0000256" key="2">
    <source>
        <dbReference type="ARBA" id="ARBA00023125"/>
    </source>
</evidence>
<keyword evidence="3" id="KW-0804">Transcription</keyword>
<evidence type="ECO:0000259" key="4">
    <source>
        <dbReference type="PROSITE" id="PS50043"/>
    </source>
</evidence>